<reference evidence="1" key="2">
    <citation type="submission" date="2019-08" db="EMBL/GenBank/DDBJ databases">
        <title>Investigation of anaerobic lignin degradation for improved lignocellulosic biofuels.</title>
        <authorList>
            <person name="Deangelis K.PhD."/>
        </authorList>
    </citation>
    <scope>NUCLEOTIDE SEQUENCE [LARGE SCALE GENOMIC DNA]</scope>
    <source>
        <strain evidence="1">128R</strain>
    </source>
</reference>
<organism evidence="1">
    <name type="scientific">Serratia fonticola</name>
    <dbReference type="NCBI Taxonomy" id="47917"/>
    <lineage>
        <taxon>Bacteria</taxon>
        <taxon>Pseudomonadati</taxon>
        <taxon>Pseudomonadota</taxon>
        <taxon>Gammaproteobacteria</taxon>
        <taxon>Enterobacterales</taxon>
        <taxon>Yersiniaceae</taxon>
        <taxon>Serratia</taxon>
    </lineage>
</organism>
<comment type="caution">
    <text evidence="1">The sequence shown here is derived from an EMBL/GenBank/DDBJ whole genome shotgun (WGS) entry which is preliminary data.</text>
</comment>
<accession>A0A542CW36</accession>
<evidence type="ECO:0000313" key="1">
    <source>
        <dbReference type="EMBL" id="TVZ69529.1"/>
    </source>
</evidence>
<name>A0A542CW36_SERFO</name>
<proteinExistence type="predicted"/>
<protein>
    <submittedName>
        <fullName evidence="1">Uncharacterized protein</fullName>
    </submittedName>
</protein>
<gene>
    <name evidence="1" type="ORF">FHU10_2048</name>
</gene>
<dbReference type="EMBL" id="VISQ01000001">
    <property type="protein sequence ID" value="TVZ69529.1"/>
    <property type="molecule type" value="Genomic_DNA"/>
</dbReference>
<dbReference type="AlphaFoldDB" id="A0A542CW36"/>
<reference evidence="1" key="1">
    <citation type="submission" date="2019-06" db="EMBL/GenBank/DDBJ databases">
        <authorList>
            <person name="Deangelis K."/>
            <person name="Huntemann M."/>
            <person name="Clum A."/>
            <person name="Pillay M."/>
            <person name="Palaniappan K."/>
            <person name="Varghese N."/>
            <person name="Mikhailova N."/>
            <person name="Stamatis D."/>
            <person name="Reddy T."/>
            <person name="Daum C."/>
            <person name="Shapiro N."/>
            <person name="Ivanova N."/>
            <person name="Kyrpides N."/>
            <person name="Woyke T."/>
        </authorList>
    </citation>
    <scope>NUCLEOTIDE SEQUENCE [LARGE SCALE GENOMIC DNA]</scope>
    <source>
        <strain evidence="1">128R</strain>
    </source>
</reference>
<sequence length="66" mass="7287">MHNNNITRVYSHPQDVIHPLAVFLEAVQFLQLDPSAKELAADLIAYAQEMAKSHTLAATNKEADNA</sequence>